<proteinExistence type="inferred from homology"/>
<evidence type="ECO:0000256" key="2">
    <source>
        <dbReference type="ARBA" id="ARBA00006773"/>
    </source>
</evidence>
<dbReference type="GO" id="GO:0006146">
    <property type="term" value="P:adenine catabolic process"/>
    <property type="evidence" value="ECO:0007669"/>
    <property type="project" value="InterPro"/>
</dbReference>
<evidence type="ECO:0000313" key="12">
    <source>
        <dbReference type="Proteomes" id="UP000199263"/>
    </source>
</evidence>
<keyword evidence="12" id="KW-1185">Reference proteome</keyword>
<evidence type="ECO:0000256" key="5">
    <source>
        <dbReference type="ARBA" id="ARBA00023211"/>
    </source>
</evidence>
<comment type="cofactor">
    <cofactor evidence="1 8">
        <name>Mn(2+)</name>
        <dbReference type="ChEBI" id="CHEBI:29035"/>
    </cofactor>
</comment>
<evidence type="ECO:0000313" key="11">
    <source>
        <dbReference type="EMBL" id="SFC48692.1"/>
    </source>
</evidence>
<name>A0A1I1JL59_9CLOT</name>
<protein>
    <recommendedName>
        <fullName evidence="7 8">Adenine deaminase</fullName>
        <shortName evidence="8">Adenase</shortName>
        <shortName evidence="8">Adenine aminase</shortName>
        <ecNumber evidence="3 8">3.5.4.2</ecNumber>
    </recommendedName>
</protein>
<keyword evidence="4 8" id="KW-0378">Hydrolase</keyword>
<dbReference type="InterPro" id="IPR006680">
    <property type="entry name" value="Amidohydro-rel"/>
</dbReference>
<evidence type="ECO:0000256" key="6">
    <source>
        <dbReference type="ARBA" id="ARBA00047720"/>
    </source>
</evidence>
<dbReference type="InterPro" id="IPR011059">
    <property type="entry name" value="Metal-dep_hydrolase_composite"/>
</dbReference>
<dbReference type="EMBL" id="FOMG01000004">
    <property type="protein sequence ID" value="SFC48692.1"/>
    <property type="molecule type" value="Genomic_DNA"/>
</dbReference>
<dbReference type="STRING" id="119641.SAMN05421842_10459"/>
<dbReference type="Gene3D" id="2.30.40.10">
    <property type="entry name" value="Urease, subunit C, domain 1"/>
    <property type="match status" value="1"/>
</dbReference>
<evidence type="ECO:0000256" key="8">
    <source>
        <dbReference type="HAMAP-Rule" id="MF_01518"/>
    </source>
</evidence>
<comment type="catalytic activity">
    <reaction evidence="6 8">
        <text>adenine + H2O + H(+) = hypoxanthine + NH4(+)</text>
        <dbReference type="Rhea" id="RHEA:23688"/>
        <dbReference type="ChEBI" id="CHEBI:15377"/>
        <dbReference type="ChEBI" id="CHEBI:15378"/>
        <dbReference type="ChEBI" id="CHEBI:16708"/>
        <dbReference type="ChEBI" id="CHEBI:17368"/>
        <dbReference type="ChEBI" id="CHEBI:28938"/>
        <dbReference type="EC" id="3.5.4.2"/>
    </reaction>
</comment>
<dbReference type="OrthoDB" id="9775607at2"/>
<dbReference type="PANTHER" id="PTHR11113:SF2">
    <property type="entry name" value="ADENINE DEAMINASE"/>
    <property type="match status" value="1"/>
</dbReference>
<dbReference type="AlphaFoldDB" id="A0A1I1JL59"/>
<evidence type="ECO:0000256" key="4">
    <source>
        <dbReference type="ARBA" id="ARBA00022801"/>
    </source>
</evidence>
<gene>
    <name evidence="8" type="primary">ade</name>
    <name evidence="11" type="ORF">SAMN05421842_10459</name>
</gene>
<dbReference type="HAMAP" id="MF_01518">
    <property type="entry name" value="Adenine_deamin"/>
    <property type="match status" value="1"/>
</dbReference>
<dbReference type="InterPro" id="IPR032466">
    <property type="entry name" value="Metal_Hydrolase"/>
</dbReference>
<dbReference type="PANTHER" id="PTHR11113">
    <property type="entry name" value="N-ACETYLGLUCOSAMINE-6-PHOSPHATE DEACETYLASE"/>
    <property type="match status" value="1"/>
</dbReference>
<feature type="domain" description="Amidohydrolase-related" evidence="9">
    <location>
        <begin position="68"/>
        <end position="351"/>
    </location>
</feature>
<dbReference type="Pfam" id="PF01979">
    <property type="entry name" value="Amidohydro_1"/>
    <property type="match status" value="1"/>
</dbReference>
<evidence type="ECO:0000256" key="3">
    <source>
        <dbReference type="ARBA" id="ARBA00012782"/>
    </source>
</evidence>
<evidence type="ECO:0000259" key="10">
    <source>
        <dbReference type="Pfam" id="PF13382"/>
    </source>
</evidence>
<keyword evidence="5 8" id="KW-0464">Manganese</keyword>
<dbReference type="Proteomes" id="UP000199263">
    <property type="component" value="Unassembled WGS sequence"/>
</dbReference>
<dbReference type="FunFam" id="3.20.20.140:FF:000016">
    <property type="entry name" value="Adenine deaminase"/>
    <property type="match status" value="1"/>
</dbReference>
<dbReference type="InterPro" id="IPR026912">
    <property type="entry name" value="Adenine_deam_C"/>
</dbReference>
<evidence type="ECO:0000256" key="1">
    <source>
        <dbReference type="ARBA" id="ARBA00001936"/>
    </source>
</evidence>
<accession>A0A1I1JL59</accession>
<reference evidence="11 12" key="1">
    <citation type="submission" date="2016-10" db="EMBL/GenBank/DDBJ databases">
        <authorList>
            <person name="de Groot N.N."/>
        </authorList>
    </citation>
    <scope>NUCLEOTIDE SEQUENCE [LARGE SCALE GENOMIC DNA]</scope>
    <source>
        <strain evidence="11 12">DSM 12992</strain>
    </source>
</reference>
<dbReference type="SUPFAM" id="SSF51556">
    <property type="entry name" value="Metallo-dependent hydrolases"/>
    <property type="match status" value="1"/>
</dbReference>
<sequence>MKIDTTLLKKRIKVANKQVKADTVVKNGKILNVFTGEITEGDIAIVDGIIAGIGQYEGEKIIDAREKVIVPGFIDGHMHIESTMLTPHELSKVLIQHGVTTIMADPHEIANVAGTEGINFMLNASEELPIDVFIMLPSCVPATSFENSGAKLDAEDLQPFYTHPRVLGLAEFMDFSSIVNLNEEMLKKIINAHLNGSIIDGHATGLSKEELNVYVSTGIYADHECANVKEAKERLELGMYLMIREGTAAKELKKLLSVITPINSRRCMLVTDDKLPDDLIFEGSVDHNVRLAIKEGLDPVTAIQMVTINAAEFFGLRSFGAIAPGYQADLLILNELQSISIDKVLKKGKCVVENGEIKKEAFKINDNSKELALKLPKINMKELEKNDFKISLSSDLCNVIEIVPNSLITHHRVEKVDIDKGNFSVSISKDQLKMAVIERHHATGNIGLGIVKGFGIKSGAIATTVAHDSHNIVVVGTSDEEMFLAVNHLKKMNGGIAIASGKEVIASLPLAIGGLISENGYLEVQEQLKILNQALSIIGFDAEFNPFLTLSFLTLPVIPEIKLTDTGLFEFKTFSHIKVQV</sequence>
<dbReference type="Gene3D" id="3.20.20.140">
    <property type="entry name" value="Metal-dependent hydrolases"/>
    <property type="match status" value="1"/>
</dbReference>
<dbReference type="SUPFAM" id="SSF51338">
    <property type="entry name" value="Composite domain of metallo-dependent hydrolases"/>
    <property type="match status" value="1"/>
</dbReference>
<comment type="similarity">
    <text evidence="2 8">Belongs to the metallo-dependent hydrolases superfamily. Adenine deaminase family.</text>
</comment>
<dbReference type="InterPro" id="IPR006679">
    <property type="entry name" value="Adenine_deam"/>
</dbReference>
<feature type="domain" description="Adenine deaminase C-terminal" evidence="10">
    <location>
        <begin position="407"/>
        <end position="574"/>
    </location>
</feature>
<dbReference type="GO" id="GO:0000034">
    <property type="term" value="F:adenine deaminase activity"/>
    <property type="evidence" value="ECO:0007669"/>
    <property type="project" value="UniProtKB-UniRule"/>
</dbReference>
<dbReference type="Pfam" id="PF13382">
    <property type="entry name" value="Adenine_deam_C"/>
    <property type="match status" value="1"/>
</dbReference>
<dbReference type="RefSeq" id="WP_090089057.1">
    <property type="nucleotide sequence ID" value="NZ_FOMG01000004.1"/>
</dbReference>
<dbReference type="EC" id="3.5.4.2" evidence="3 8"/>
<evidence type="ECO:0000259" key="9">
    <source>
        <dbReference type="Pfam" id="PF01979"/>
    </source>
</evidence>
<organism evidence="11 12">
    <name type="scientific">Clostridium uliginosum</name>
    <dbReference type="NCBI Taxonomy" id="119641"/>
    <lineage>
        <taxon>Bacteria</taxon>
        <taxon>Bacillati</taxon>
        <taxon>Bacillota</taxon>
        <taxon>Clostridia</taxon>
        <taxon>Eubacteriales</taxon>
        <taxon>Clostridiaceae</taxon>
        <taxon>Clostridium</taxon>
    </lineage>
</organism>
<dbReference type="CDD" id="cd01295">
    <property type="entry name" value="AdeC"/>
    <property type="match status" value="1"/>
</dbReference>
<evidence type="ECO:0000256" key="7">
    <source>
        <dbReference type="ARBA" id="ARBA00069718"/>
    </source>
</evidence>
<dbReference type="NCBIfam" id="TIGR01178">
    <property type="entry name" value="ade"/>
    <property type="match status" value="1"/>
</dbReference>